<evidence type="ECO:0000256" key="3">
    <source>
        <dbReference type="ARBA" id="ARBA00022490"/>
    </source>
</evidence>
<dbReference type="GeneID" id="25258226"/>
<sequence>MYQLNAEEKANNISILVSISAPCVEQLNKLFSIPAEMKKFYPHASDISLDPISFSLSLNFELDLDADNAKAIENISLLKRNLFSIPFYHAISLQESDCQNSQKPFMFAYRPDEYVFIKPYSDRIVAIFQLRFKGNDDTIIAKVFIQLPHLQNSPQIIFSKSAPSELDNLDPLPLQECSSEQNGYISIVLFPRHYTSGERRENALSLIQTFRNYFHYHIKALKASIHTRERARVGDFIQVLNRAKIEPVEKKLTTMTGRTFVKSSK</sequence>
<dbReference type="GO" id="GO:0034314">
    <property type="term" value="P:Arp2/3 complex-mediated actin nucleation"/>
    <property type="evidence" value="ECO:0007669"/>
    <property type="project" value="InterPro"/>
</dbReference>
<dbReference type="GO" id="GO:0005200">
    <property type="term" value="F:structural constituent of cytoskeleton"/>
    <property type="evidence" value="ECO:0007669"/>
    <property type="project" value="TreeGrafter"/>
</dbReference>
<keyword evidence="4 6" id="KW-0009">Actin-binding</keyword>
<evidence type="ECO:0000256" key="1">
    <source>
        <dbReference type="ARBA" id="ARBA00004245"/>
    </source>
</evidence>
<dbReference type="VEuPathDB" id="MicrosporidiaDB:DI09_128p70"/>
<evidence type="ECO:0000313" key="8">
    <source>
        <dbReference type="Proteomes" id="UP000029725"/>
    </source>
</evidence>
<comment type="caution">
    <text evidence="7">The sequence shown here is derived from an EMBL/GenBank/DDBJ whole genome shotgun (WGS) entry which is preliminary data.</text>
</comment>
<keyword evidence="3 6" id="KW-0963">Cytoplasm</keyword>
<accession>A0A098VVD7</accession>
<dbReference type="GO" id="GO:0051015">
    <property type="term" value="F:actin filament binding"/>
    <property type="evidence" value="ECO:0007669"/>
    <property type="project" value="TreeGrafter"/>
</dbReference>
<evidence type="ECO:0000256" key="5">
    <source>
        <dbReference type="ARBA" id="ARBA00023212"/>
    </source>
</evidence>
<dbReference type="GO" id="GO:0030041">
    <property type="term" value="P:actin filament polymerization"/>
    <property type="evidence" value="ECO:0007669"/>
    <property type="project" value="InterPro"/>
</dbReference>
<dbReference type="Pfam" id="PF04045">
    <property type="entry name" value="P34-Arc"/>
    <property type="match status" value="1"/>
</dbReference>
<comment type="subunit">
    <text evidence="6">Component of the Arp2/3 complex.</text>
</comment>
<gene>
    <name evidence="7" type="ORF">DI09_128p70</name>
</gene>
<dbReference type="EMBL" id="JMKJ01000031">
    <property type="protein sequence ID" value="KGG52892.1"/>
    <property type="molecule type" value="Genomic_DNA"/>
</dbReference>
<dbReference type="Proteomes" id="UP000029725">
    <property type="component" value="Unassembled WGS sequence"/>
</dbReference>
<keyword evidence="5 6" id="KW-0206">Cytoskeleton</keyword>
<comment type="function">
    <text evidence="6">Functions as actin-binding component of the Arp2/3 complex which is involved in regulation of actin polymerization and together with an activating nucleation-promoting factor (NPF) mediates the formation of branched actin networks.</text>
</comment>
<comment type="subcellular location">
    <subcellularLocation>
        <location evidence="1 6">Cytoplasm</location>
        <location evidence="1 6">Cytoskeleton</location>
    </subcellularLocation>
</comment>
<reference evidence="7 8" key="1">
    <citation type="submission" date="2014-04" db="EMBL/GenBank/DDBJ databases">
        <title>A new species of microsporidia sheds light on the evolution of extreme parasitism.</title>
        <authorList>
            <person name="Haag K.L."/>
            <person name="James T.Y."/>
            <person name="Larsson R."/>
            <person name="Schaer T.M."/>
            <person name="Refardt D."/>
            <person name="Pombert J.-F."/>
            <person name="Ebert D."/>
        </authorList>
    </citation>
    <scope>NUCLEOTIDE SEQUENCE [LARGE SCALE GENOMIC DNA]</scope>
    <source>
        <strain evidence="7 8">UGP3</strain>
        <tissue evidence="7">Spores</tissue>
    </source>
</reference>
<organism evidence="7 8">
    <name type="scientific">Mitosporidium daphniae</name>
    <dbReference type="NCBI Taxonomy" id="1485682"/>
    <lineage>
        <taxon>Eukaryota</taxon>
        <taxon>Fungi</taxon>
        <taxon>Fungi incertae sedis</taxon>
        <taxon>Microsporidia</taxon>
        <taxon>Mitosporidium</taxon>
    </lineage>
</organism>
<keyword evidence="8" id="KW-1185">Reference proteome</keyword>
<dbReference type="PANTHER" id="PTHR12058">
    <property type="entry name" value="ARP2/3 COMPLEX 34 KDA SUBUNIT"/>
    <property type="match status" value="1"/>
</dbReference>
<protein>
    <recommendedName>
        <fullName evidence="6">Arp2/3 complex 34 kDa subunit</fullName>
    </recommendedName>
</protein>
<dbReference type="Gene3D" id="3.30.1460.20">
    <property type="match status" value="2"/>
</dbReference>
<dbReference type="PANTHER" id="PTHR12058:SF0">
    <property type="entry name" value="ACTIN-RELATED PROTEIN 2_3 COMPLEX SUBUNIT 2"/>
    <property type="match status" value="1"/>
</dbReference>
<evidence type="ECO:0000313" key="7">
    <source>
        <dbReference type="EMBL" id="KGG52892.1"/>
    </source>
</evidence>
<evidence type="ECO:0000256" key="4">
    <source>
        <dbReference type="ARBA" id="ARBA00023203"/>
    </source>
</evidence>
<evidence type="ECO:0000256" key="6">
    <source>
        <dbReference type="RuleBase" id="RU364015"/>
    </source>
</evidence>
<comment type="similarity">
    <text evidence="2 6">Belongs to the ARPC2 family.</text>
</comment>
<name>A0A098VVD7_9MICR</name>
<evidence type="ECO:0000256" key="2">
    <source>
        <dbReference type="ARBA" id="ARBA00007192"/>
    </source>
</evidence>
<dbReference type="InterPro" id="IPR007188">
    <property type="entry name" value="ARPC2"/>
</dbReference>
<dbReference type="InterPro" id="IPR034666">
    <property type="entry name" value="ARPC2/4"/>
</dbReference>
<dbReference type="OrthoDB" id="148331at2759"/>
<proteinExistence type="inferred from homology"/>
<dbReference type="AlphaFoldDB" id="A0A098VVD7"/>
<dbReference type="GO" id="GO:0005885">
    <property type="term" value="C:Arp2/3 protein complex"/>
    <property type="evidence" value="ECO:0007669"/>
    <property type="project" value="InterPro"/>
</dbReference>
<dbReference type="HOGENOM" id="CLU_059439_1_0_1"/>
<dbReference type="RefSeq" id="XP_013239328.1">
    <property type="nucleotide sequence ID" value="XM_013383874.1"/>
</dbReference>
<dbReference type="SUPFAM" id="SSF69645">
    <property type="entry name" value="Arp2/3 complex subunits"/>
    <property type="match status" value="1"/>
</dbReference>